<keyword evidence="1" id="KW-0472">Membrane</keyword>
<sequence length="90" mass="10562">MPVLDHHWHRNIGLRASCLNYFNKKLHFKEISWIAKKNDTAGFPCSFKPQKCRNQQKTLCNATATFIWLCLMMAAIRTQDSDYFNLDDPL</sequence>
<keyword evidence="1" id="KW-0812">Transmembrane</keyword>
<name>A0AAV7BIK9_ENGPU</name>
<dbReference type="Proteomes" id="UP000824782">
    <property type="component" value="Unassembled WGS sequence"/>
</dbReference>
<feature type="transmembrane region" description="Helical" evidence="1">
    <location>
        <begin position="58"/>
        <end position="76"/>
    </location>
</feature>
<keyword evidence="3" id="KW-1185">Reference proteome</keyword>
<organism evidence="2 3">
    <name type="scientific">Engystomops pustulosus</name>
    <name type="common">Tungara frog</name>
    <name type="synonym">Physalaemus pustulosus</name>
    <dbReference type="NCBI Taxonomy" id="76066"/>
    <lineage>
        <taxon>Eukaryota</taxon>
        <taxon>Metazoa</taxon>
        <taxon>Chordata</taxon>
        <taxon>Craniata</taxon>
        <taxon>Vertebrata</taxon>
        <taxon>Euteleostomi</taxon>
        <taxon>Amphibia</taxon>
        <taxon>Batrachia</taxon>
        <taxon>Anura</taxon>
        <taxon>Neobatrachia</taxon>
        <taxon>Hyloidea</taxon>
        <taxon>Leptodactylidae</taxon>
        <taxon>Leiuperinae</taxon>
        <taxon>Engystomops</taxon>
    </lineage>
</organism>
<gene>
    <name evidence="2" type="ORF">GDO81_012049</name>
</gene>
<protein>
    <submittedName>
        <fullName evidence="2">Uncharacterized protein</fullName>
    </submittedName>
</protein>
<reference evidence="2" key="1">
    <citation type="thesis" date="2020" institute="ProQuest LLC" country="789 East Eisenhower Parkway, Ann Arbor, MI, USA">
        <title>Comparative Genomics and Chromosome Evolution.</title>
        <authorList>
            <person name="Mudd A.B."/>
        </authorList>
    </citation>
    <scope>NUCLEOTIDE SEQUENCE</scope>
    <source>
        <strain evidence="2">237g6f4</strain>
        <tissue evidence="2">Blood</tissue>
    </source>
</reference>
<evidence type="ECO:0000256" key="1">
    <source>
        <dbReference type="SAM" id="Phobius"/>
    </source>
</evidence>
<comment type="caution">
    <text evidence="2">The sequence shown here is derived from an EMBL/GenBank/DDBJ whole genome shotgun (WGS) entry which is preliminary data.</text>
</comment>
<dbReference type="EMBL" id="WNYA01000005">
    <property type="protein sequence ID" value="KAG8572461.1"/>
    <property type="molecule type" value="Genomic_DNA"/>
</dbReference>
<proteinExistence type="predicted"/>
<accession>A0AAV7BIK9</accession>
<evidence type="ECO:0000313" key="3">
    <source>
        <dbReference type="Proteomes" id="UP000824782"/>
    </source>
</evidence>
<dbReference type="AlphaFoldDB" id="A0AAV7BIK9"/>
<keyword evidence="1" id="KW-1133">Transmembrane helix</keyword>
<evidence type="ECO:0000313" key="2">
    <source>
        <dbReference type="EMBL" id="KAG8572461.1"/>
    </source>
</evidence>